<dbReference type="InterPro" id="IPR000209">
    <property type="entry name" value="Peptidase_S8/S53_dom"/>
</dbReference>
<keyword evidence="2 5" id="KW-0645">Protease</keyword>
<evidence type="ECO:0000259" key="9">
    <source>
        <dbReference type="Pfam" id="PF05922"/>
    </source>
</evidence>
<dbReference type="Pfam" id="PF05922">
    <property type="entry name" value="Inhibitor_I9"/>
    <property type="match status" value="1"/>
</dbReference>
<dbReference type="InterPro" id="IPR010259">
    <property type="entry name" value="S8pro/Inhibitor_I9"/>
</dbReference>
<feature type="active site" description="Charge relay system" evidence="5">
    <location>
        <position position="143"/>
    </location>
</feature>
<dbReference type="InterPro" id="IPR034193">
    <property type="entry name" value="PCSK9_ProteinaseK-like"/>
</dbReference>
<feature type="domain" description="Peptidase S8/S53" evidence="8">
    <location>
        <begin position="134"/>
        <end position="361"/>
    </location>
</feature>
<dbReference type="Pfam" id="PF00082">
    <property type="entry name" value="Peptidase_S8"/>
    <property type="match status" value="1"/>
</dbReference>
<reference evidence="10" key="1">
    <citation type="journal article" date="2018" name="Malays J Microbiol">
        <title>Gene isolation and prediction of the corresponding three dimensional structure of subtilisin from the psychrophilic yeast, Glaciozyma antarctica PI12.</title>
        <authorList>
            <person name="Mustafha S.M."/>
            <person name="Kamaruddin S."/>
            <person name="Mahadi N.M."/>
            <person name="Abdul Murad A.M."/>
            <person name="Abu Bakar F.D."/>
        </authorList>
    </citation>
    <scope>NUCLEOTIDE SEQUENCE</scope>
    <source>
        <strain evidence="10">PI12</strain>
    </source>
</reference>
<feature type="domain" description="Inhibitor I9" evidence="9">
    <location>
        <begin position="53"/>
        <end position="95"/>
    </location>
</feature>
<dbReference type="PROSITE" id="PS00137">
    <property type="entry name" value="SUBTILASE_HIS"/>
    <property type="match status" value="1"/>
</dbReference>
<evidence type="ECO:0000256" key="2">
    <source>
        <dbReference type="ARBA" id="ARBA00022670"/>
    </source>
</evidence>
<evidence type="ECO:0000313" key="10">
    <source>
        <dbReference type="EMBL" id="AYC49704.1"/>
    </source>
</evidence>
<evidence type="ECO:0000256" key="6">
    <source>
        <dbReference type="RuleBase" id="RU003355"/>
    </source>
</evidence>
<evidence type="ECO:0000259" key="8">
    <source>
        <dbReference type="Pfam" id="PF00082"/>
    </source>
</evidence>
<feature type="active site" description="Charge relay system" evidence="5">
    <location>
        <position position="174"/>
    </location>
</feature>
<dbReference type="CDD" id="cd04077">
    <property type="entry name" value="Peptidases_S8_PCSK9_ProteinaseK_like"/>
    <property type="match status" value="1"/>
</dbReference>
<comment type="similarity">
    <text evidence="1 5 6">Belongs to the peptidase S8 family.</text>
</comment>
<dbReference type="GO" id="GO:0005615">
    <property type="term" value="C:extracellular space"/>
    <property type="evidence" value="ECO:0007669"/>
    <property type="project" value="TreeGrafter"/>
</dbReference>
<dbReference type="PANTHER" id="PTHR43806">
    <property type="entry name" value="PEPTIDASE S8"/>
    <property type="match status" value="1"/>
</dbReference>
<evidence type="ECO:0000256" key="3">
    <source>
        <dbReference type="ARBA" id="ARBA00022801"/>
    </source>
</evidence>
<dbReference type="PRINTS" id="PR00723">
    <property type="entry name" value="SUBTILISIN"/>
</dbReference>
<dbReference type="GO" id="GO:0006508">
    <property type="term" value="P:proteolysis"/>
    <property type="evidence" value="ECO:0007669"/>
    <property type="project" value="UniProtKB-KW"/>
</dbReference>
<dbReference type="PANTHER" id="PTHR43806:SF58">
    <property type="entry name" value="ALKALINE PROTEASE 1-RELATED"/>
    <property type="match status" value="1"/>
</dbReference>
<accession>A0A386AGY4</accession>
<dbReference type="InterPro" id="IPR023827">
    <property type="entry name" value="Peptidase_S8_Asp-AS"/>
</dbReference>
<dbReference type="EMBL" id="MH033855">
    <property type="protein sequence ID" value="AYC49704.1"/>
    <property type="molecule type" value="mRNA"/>
</dbReference>
<proteinExistence type="evidence at transcript level"/>
<dbReference type="InterPro" id="IPR050131">
    <property type="entry name" value="Peptidase_S8_subtilisin-like"/>
</dbReference>
<keyword evidence="4 5" id="KW-0720">Serine protease</keyword>
<dbReference type="FunFam" id="3.40.50.200:FF:000014">
    <property type="entry name" value="Proteinase K"/>
    <property type="match status" value="1"/>
</dbReference>
<dbReference type="SUPFAM" id="SSF52743">
    <property type="entry name" value="Subtilisin-like"/>
    <property type="match status" value="1"/>
</dbReference>
<feature type="active site" description="Charge relay system" evidence="5">
    <location>
        <position position="329"/>
    </location>
</feature>
<protein>
    <submittedName>
        <fullName evidence="10">Subtilisin-like serine protease</fullName>
        <ecNumber evidence="10">3.4.21.62</ecNumber>
    </submittedName>
</protein>
<evidence type="ECO:0000256" key="4">
    <source>
        <dbReference type="ARBA" id="ARBA00022825"/>
    </source>
</evidence>
<keyword evidence="7" id="KW-0732">Signal</keyword>
<dbReference type="GO" id="GO:0004252">
    <property type="term" value="F:serine-type endopeptidase activity"/>
    <property type="evidence" value="ECO:0007669"/>
    <property type="project" value="UniProtKB-UniRule"/>
</dbReference>
<feature type="chain" id="PRO_5017248771" evidence="7">
    <location>
        <begin position="17"/>
        <end position="391"/>
    </location>
</feature>
<dbReference type="SUPFAM" id="SSF54897">
    <property type="entry name" value="Protease propeptides/inhibitors"/>
    <property type="match status" value="1"/>
</dbReference>
<dbReference type="InterPro" id="IPR037045">
    <property type="entry name" value="S8pro/Inhibitor_I9_sf"/>
</dbReference>
<dbReference type="Gene3D" id="3.40.50.200">
    <property type="entry name" value="Peptidase S8/S53 domain"/>
    <property type="match status" value="1"/>
</dbReference>
<dbReference type="InterPro" id="IPR023828">
    <property type="entry name" value="Peptidase_S8_Ser-AS"/>
</dbReference>
<dbReference type="PROSITE" id="PS51892">
    <property type="entry name" value="SUBTILASE"/>
    <property type="match status" value="1"/>
</dbReference>
<dbReference type="AlphaFoldDB" id="A0A386AGY4"/>
<name>A0A386AGY4_9BASI</name>
<feature type="signal peptide" evidence="7">
    <location>
        <begin position="1"/>
        <end position="16"/>
    </location>
</feature>
<evidence type="ECO:0000256" key="7">
    <source>
        <dbReference type="SAM" id="SignalP"/>
    </source>
</evidence>
<dbReference type="Gene3D" id="3.30.70.80">
    <property type="entry name" value="Peptidase S8 propeptide/proteinase inhibitor I9"/>
    <property type="match status" value="1"/>
</dbReference>
<dbReference type="InterPro" id="IPR036852">
    <property type="entry name" value="Peptidase_S8/S53_dom_sf"/>
</dbReference>
<evidence type="ECO:0000256" key="5">
    <source>
        <dbReference type="PROSITE-ProRule" id="PRU01240"/>
    </source>
</evidence>
<keyword evidence="3 5" id="KW-0378">Hydrolase</keyword>
<dbReference type="PROSITE" id="PS00138">
    <property type="entry name" value="SUBTILASE_SER"/>
    <property type="match status" value="1"/>
</dbReference>
<evidence type="ECO:0000256" key="1">
    <source>
        <dbReference type="ARBA" id="ARBA00011073"/>
    </source>
</evidence>
<dbReference type="InterPro" id="IPR022398">
    <property type="entry name" value="Peptidase_S8_His-AS"/>
</dbReference>
<sequence>MIINVVALALIPLALAAPAPVAADDSRLIVTLRGSTNRGEFMRTVRGRFTGRDAFRHTYKTALSGFSGSFSSETAAFLRSSAQVEAVEEDGVMSISDIQADATWGLQCITQQSKLADTDPFALTYDYPFAAPAGAGAIVYVVDTGIRATHEDFGGRAKMAAQFGGYALTDGNGHGTHCAGTIGGTSFGVAKNVQIRGIKVLSDTGSGSTSDVIAGIDYAVSQFRTNYLPSVISLSLGGSFSSATNAAIERAVAAGVHCAVAAGNSNVDACTASPASAARAITVGALNILDERAFYSNYGKCVDIFAPGSNVTSAWFGSDTQTRTISGTSMATPHTAGVMAYYLAQQNISTDAMATKLVSEASRGQINMAFDAAAVRNEAKSPTPNLMMFRS</sequence>
<organism evidence="10">
    <name type="scientific">Glaciozyma antarctica</name>
    <dbReference type="NCBI Taxonomy" id="105987"/>
    <lineage>
        <taxon>Eukaryota</taxon>
        <taxon>Fungi</taxon>
        <taxon>Dikarya</taxon>
        <taxon>Basidiomycota</taxon>
        <taxon>Pucciniomycotina</taxon>
        <taxon>Microbotryomycetes</taxon>
        <taxon>Kriegeriales</taxon>
        <taxon>Camptobasidiaceae</taxon>
        <taxon>Glaciozyma</taxon>
    </lineage>
</organism>
<dbReference type="InterPro" id="IPR015500">
    <property type="entry name" value="Peptidase_S8_subtilisin-rel"/>
</dbReference>
<dbReference type="EC" id="3.4.21.62" evidence="10"/>
<dbReference type="PROSITE" id="PS00136">
    <property type="entry name" value="SUBTILASE_ASP"/>
    <property type="match status" value="1"/>
</dbReference>